<accession>A0AAD9J2V3</accession>
<dbReference type="GO" id="GO:0048254">
    <property type="term" value="P:snoRNA localization"/>
    <property type="evidence" value="ECO:0007669"/>
    <property type="project" value="TreeGrafter"/>
</dbReference>
<dbReference type="PANTHER" id="PTHR13483:SF11">
    <property type="entry name" value="ZINC FINGER HIT DOMAIN-CONTAINING PROTEIN 3"/>
    <property type="match status" value="1"/>
</dbReference>
<dbReference type="EMBL" id="JAODUO010000567">
    <property type="protein sequence ID" value="KAK2177993.1"/>
    <property type="molecule type" value="Genomic_DNA"/>
</dbReference>
<keyword evidence="4" id="KW-0963">Cytoplasm</keyword>
<keyword evidence="16" id="KW-1185">Reference proteome</keyword>
<evidence type="ECO:0000256" key="11">
    <source>
        <dbReference type="PROSITE-ProRule" id="PRU00453"/>
    </source>
</evidence>
<proteinExistence type="predicted"/>
<dbReference type="GO" id="GO:0005634">
    <property type="term" value="C:nucleus"/>
    <property type="evidence" value="ECO:0007669"/>
    <property type="project" value="UniProtKB-SubCell"/>
</dbReference>
<sequence length="142" mass="16088">MATCEICKQSQHKYKCPKCLLRYCSLPCFKLHKEEICTKTASSKAPEHRPESDIRVQHRQELASEPVVKTEDMVAVDKLHRLGVSSELRDLLSNPHLQQMICHLNTTTSAPGDIEVAMHEPIFREFADKCLEIVESEESVAG</sequence>
<dbReference type="InterPro" id="IPR048371">
    <property type="entry name" value="ZNHIT3_C"/>
</dbReference>
<evidence type="ECO:0000256" key="1">
    <source>
        <dbReference type="ARBA" id="ARBA00004123"/>
    </source>
</evidence>
<organism evidence="13 16">
    <name type="scientific">Ridgeia piscesae</name>
    <name type="common">Tubeworm</name>
    <dbReference type="NCBI Taxonomy" id="27915"/>
    <lineage>
        <taxon>Eukaryota</taxon>
        <taxon>Metazoa</taxon>
        <taxon>Spiralia</taxon>
        <taxon>Lophotrochozoa</taxon>
        <taxon>Annelida</taxon>
        <taxon>Polychaeta</taxon>
        <taxon>Sedentaria</taxon>
        <taxon>Canalipalpata</taxon>
        <taxon>Sabellida</taxon>
        <taxon>Siboglinidae</taxon>
        <taxon>Ridgeia</taxon>
    </lineage>
</organism>
<evidence type="ECO:0000313" key="13">
    <source>
        <dbReference type="EMBL" id="KAK2145048.1"/>
    </source>
</evidence>
<dbReference type="Pfam" id="PF21373">
    <property type="entry name" value="ZNHIT3_C"/>
    <property type="match status" value="1"/>
</dbReference>
<evidence type="ECO:0000256" key="9">
    <source>
        <dbReference type="ARBA" id="ARBA00023242"/>
    </source>
</evidence>
<dbReference type="SUPFAM" id="SSF144232">
    <property type="entry name" value="HIT/MYND zinc finger-like"/>
    <property type="match status" value="1"/>
</dbReference>
<evidence type="ECO:0000259" key="12">
    <source>
        <dbReference type="PROSITE" id="PS51083"/>
    </source>
</evidence>
<protein>
    <recommendedName>
        <fullName evidence="3">Zinc finger HIT domain-containing protein 3</fullName>
    </recommendedName>
</protein>
<evidence type="ECO:0000256" key="6">
    <source>
        <dbReference type="ARBA" id="ARBA00022723"/>
    </source>
</evidence>
<evidence type="ECO:0000313" key="14">
    <source>
        <dbReference type="EMBL" id="KAK2145049.1"/>
    </source>
</evidence>
<keyword evidence="9" id="KW-0539">Nucleus</keyword>
<evidence type="ECO:0000256" key="7">
    <source>
        <dbReference type="ARBA" id="ARBA00022771"/>
    </source>
</evidence>
<dbReference type="GO" id="GO:0005737">
    <property type="term" value="C:cytoplasm"/>
    <property type="evidence" value="ECO:0007669"/>
    <property type="project" value="UniProtKB-SubCell"/>
</dbReference>
<dbReference type="GO" id="GO:0070761">
    <property type="term" value="C:pre-snoRNP complex"/>
    <property type="evidence" value="ECO:0007669"/>
    <property type="project" value="TreeGrafter"/>
</dbReference>
<evidence type="ECO:0000256" key="4">
    <source>
        <dbReference type="ARBA" id="ARBA00022490"/>
    </source>
</evidence>
<dbReference type="GO" id="GO:0000492">
    <property type="term" value="P:box C/D snoRNP assembly"/>
    <property type="evidence" value="ECO:0007669"/>
    <property type="project" value="TreeGrafter"/>
</dbReference>
<dbReference type="EMBL" id="JAODUO010004034">
    <property type="protein sequence ID" value="KAK2145048.1"/>
    <property type="molecule type" value="Genomic_DNA"/>
</dbReference>
<evidence type="ECO:0000256" key="10">
    <source>
        <dbReference type="ARBA" id="ARBA00046946"/>
    </source>
</evidence>
<dbReference type="PANTHER" id="PTHR13483">
    <property type="entry name" value="BOX C_D SNORNA PROTEIN 1-RELATED"/>
    <property type="match status" value="1"/>
</dbReference>
<evidence type="ECO:0000313" key="15">
    <source>
        <dbReference type="EMBL" id="KAK2177993.1"/>
    </source>
</evidence>
<dbReference type="InterPro" id="IPR051639">
    <property type="entry name" value="BCD1"/>
</dbReference>
<evidence type="ECO:0000313" key="16">
    <source>
        <dbReference type="Proteomes" id="UP001209878"/>
    </source>
</evidence>
<keyword evidence="8" id="KW-0862">Zinc</keyword>
<dbReference type="Proteomes" id="UP001209878">
    <property type="component" value="Unassembled WGS sequence"/>
</dbReference>
<keyword evidence="6" id="KW-0479">Metal-binding</keyword>
<evidence type="ECO:0000256" key="2">
    <source>
        <dbReference type="ARBA" id="ARBA00004496"/>
    </source>
</evidence>
<feature type="domain" description="HIT-type" evidence="12">
    <location>
        <begin position="4"/>
        <end position="37"/>
    </location>
</feature>
<dbReference type="Pfam" id="PF04438">
    <property type="entry name" value="zf-HIT"/>
    <property type="match status" value="1"/>
</dbReference>
<dbReference type="CDD" id="cd23024">
    <property type="entry name" value="zf-HIT_ZNHIT2-3"/>
    <property type="match status" value="1"/>
</dbReference>
<comment type="subcellular location">
    <subcellularLocation>
        <location evidence="2">Cytoplasm</location>
    </subcellularLocation>
    <subcellularLocation>
        <location evidence="1">Nucleus</location>
    </subcellularLocation>
</comment>
<dbReference type="PROSITE" id="PS51083">
    <property type="entry name" value="ZF_HIT"/>
    <property type="match status" value="1"/>
</dbReference>
<comment type="caution">
    <text evidence="13">The sequence shown here is derived from an EMBL/GenBank/DDBJ whole genome shotgun (WGS) entry which is preliminary data.</text>
</comment>
<dbReference type="EMBL" id="JAODUO010004034">
    <property type="protein sequence ID" value="KAK2145049.1"/>
    <property type="molecule type" value="Genomic_DNA"/>
</dbReference>
<evidence type="ECO:0000256" key="5">
    <source>
        <dbReference type="ARBA" id="ARBA00022553"/>
    </source>
</evidence>
<dbReference type="Gene3D" id="3.30.60.190">
    <property type="match status" value="1"/>
</dbReference>
<keyword evidence="5" id="KW-0597">Phosphoprotein</keyword>
<dbReference type="InterPro" id="IPR007529">
    <property type="entry name" value="Znf_HIT"/>
</dbReference>
<gene>
    <name evidence="14" type="ORF">NP493_4049g00015</name>
    <name evidence="13" type="ORF">NP493_4049g00020</name>
    <name evidence="15" type="ORF">NP493_568g00021</name>
</gene>
<name>A0AAD9J2V3_RIDPI</name>
<evidence type="ECO:0000256" key="8">
    <source>
        <dbReference type="ARBA" id="ARBA00022833"/>
    </source>
</evidence>
<dbReference type="GO" id="GO:0000463">
    <property type="term" value="P:maturation of LSU-rRNA from tricistronic rRNA transcript (SSU-rRNA, 5.8S rRNA, LSU-rRNA)"/>
    <property type="evidence" value="ECO:0007669"/>
    <property type="project" value="TreeGrafter"/>
</dbReference>
<evidence type="ECO:0000256" key="3">
    <source>
        <dbReference type="ARBA" id="ARBA00021568"/>
    </source>
</evidence>
<keyword evidence="7 11" id="KW-0863">Zinc-finger</keyword>
<reference evidence="13" key="1">
    <citation type="journal article" date="2023" name="Mol. Biol. Evol.">
        <title>Third-Generation Sequencing Reveals the Adaptive Role of the Epigenome in Three Deep-Sea Polychaetes.</title>
        <authorList>
            <person name="Perez M."/>
            <person name="Aroh O."/>
            <person name="Sun Y."/>
            <person name="Lan Y."/>
            <person name="Juniper S.K."/>
            <person name="Young C.R."/>
            <person name="Angers B."/>
            <person name="Qian P.Y."/>
        </authorList>
    </citation>
    <scope>NUCLEOTIDE SEQUENCE</scope>
    <source>
        <strain evidence="13">R07B-5</strain>
    </source>
</reference>
<dbReference type="GO" id="GO:0008270">
    <property type="term" value="F:zinc ion binding"/>
    <property type="evidence" value="ECO:0007669"/>
    <property type="project" value="UniProtKB-UniRule"/>
</dbReference>
<dbReference type="AlphaFoldDB" id="A0AAD9J2V3"/>
<comment type="subunit">
    <text evidence="10">Thyroid receptor interacting proteins (TRIPs) specifically interact with the ligand binding domain of the thyroid receptor (TR). Requires the presence of thyroid hormone for its interaction. Interacts with NUFIP1. Interacts (via HIT-type zinc finger) with the RUVBL1/RUVBL2 complex in the presence of ADP.</text>
</comment>